<evidence type="ECO:0000256" key="1">
    <source>
        <dbReference type="ARBA" id="ARBA00007532"/>
    </source>
</evidence>
<keyword evidence="8" id="KW-1015">Disulfide bond</keyword>
<evidence type="ECO:0000256" key="5">
    <source>
        <dbReference type="ARBA" id="ARBA00022827"/>
    </source>
</evidence>
<dbReference type="PIRSF" id="PIRSF000350">
    <property type="entry name" value="Mercury_reductase_MerA"/>
    <property type="match status" value="1"/>
</dbReference>
<dbReference type="Pfam" id="PF07992">
    <property type="entry name" value="Pyr_redox_2"/>
    <property type="match status" value="1"/>
</dbReference>
<dbReference type="InterPro" id="IPR001100">
    <property type="entry name" value="Pyr_nuc-diS_OxRdtase"/>
</dbReference>
<feature type="domain" description="FAD/NAD(P)-binding" evidence="16">
    <location>
        <begin position="11"/>
        <end position="328"/>
    </location>
</feature>
<evidence type="ECO:0000256" key="6">
    <source>
        <dbReference type="ARBA" id="ARBA00023002"/>
    </source>
</evidence>
<dbReference type="InterPro" id="IPR023753">
    <property type="entry name" value="FAD/NAD-binding_dom"/>
</dbReference>
<dbReference type="EMBL" id="JAIWJX010000002">
    <property type="protein sequence ID" value="MCK6255930.1"/>
    <property type="molecule type" value="Genomic_DNA"/>
</dbReference>
<dbReference type="FunFam" id="3.30.390.30:FF:000001">
    <property type="entry name" value="Dihydrolipoyl dehydrogenase"/>
    <property type="match status" value="1"/>
</dbReference>
<accession>A0A9X1XBG0</accession>
<evidence type="ECO:0000256" key="9">
    <source>
        <dbReference type="ARBA" id="ARBA00023284"/>
    </source>
</evidence>
<dbReference type="GO" id="GO:0005737">
    <property type="term" value="C:cytoplasm"/>
    <property type="evidence" value="ECO:0007669"/>
    <property type="project" value="UniProtKB-ARBA"/>
</dbReference>
<dbReference type="InterPro" id="IPR036188">
    <property type="entry name" value="FAD/NAD-bd_sf"/>
</dbReference>
<evidence type="ECO:0000256" key="3">
    <source>
        <dbReference type="ARBA" id="ARBA00016961"/>
    </source>
</evidence>
<evidence type="ECO:0000256" key="11">
    <source>
        <dbReference type="PIRSR" id="PIRSR000350-2"/>
    </source>
</evidence>
<dbReference type="GO" id="GO:0004148">
    <property type="term" value="F:dihydrolipoyl dehydrogenase (NADH) activity"/>
    <property type="evidence" value="ECO:0007669"/>
    <property type="project" value="UniProtKB-EC"/>
</dbReference>
<dbReference type="InterPro" id="IPR050151">
    <property type="entry name" value="Class-I_Pyr_Nuc-Dis_Oxidored"/>
</dbReference>
<feature type="active site" description="Proton acceptor" evidence="11">
    <location>
        <position position="445"/>
    </location>
</feature>
<dbReference type="GO" id="GO:0006103">
    <property type="term" value="P:2-oxoglutarate metabolic process"/>
    <property type="evidence" value="ECO:0007669"/>
    <property type="project" value="TreeGrafter"/>
</dbReference>
<evidence type="ECO:0000256" key="14">
    <source>
        <dbReference type="RuleBase" id="RU003692"/>
    </source>
</evidence>
<dbReference type="Pfam" id="PF02852">
    <property type="entry name" value="Pyr_redox_dim"/>
    <property type="match status" value="1"/>
</dbReference>
<name>A0A9X1XBG0_9BACL</name>
<proteinExistence type="inferred from homology"/>
<evidence type="ECO:0000259" key="16">
    <source>
        <dbReference type="Pfam" id="PF07992"/>
    </source>
</evidence>
<dbReference type="Proteomes" id="UP001139011">
    <property type="component" value="Unassembled WGS sequence"/>
</dbReference>
<evidence type="ECO:0000313" key="18">
    <source>
        <dbReference type="Proteomes" id="UP001139011"/>
    </source>
</evidence>
<feature type="binding site" evidence="12">
    <location>
        <begin position="184"/>
        <end position="191"/>
    </location>
    <ligand>
        <name>NAD(+)</name>
        <dbReference type="ChEBI" id="CHEBI:57540"/>
    </ligand>
</feature>
<feature type="disulfide bond" description="Redox-active" evidence="13">
    <location>
        <begin position="47"/>
        <end position="52"/>
    </location>
</feature>
<dbReference type="SUPFAM" id="SSF55424">
    <property type="entry name" value="FAD/NAD-linked reductases, dimerisation (C-terminal) domain"/>
    <property type="match status" value="1"/>
</dbReference>
<comment type="miscellaneous">
    <text evidence="14">The active site is a redox-active disulfide bond.</text>
</comment>
<evidence type="ECO:0000313" key="17">
    <source>
        <dbReference type="EMBL" id="MCK6255930.1"/>
    </source>
</evidence>
<evidence type="ECO:0000256" key="4">
    <source>
        <dbReference type="ARBA" id="ARBA00022630"/>
    </source>
</evidence>
<feature type="binding site" evidence="12">
    <location>
        <position position="56"/>
    </location>
    <ligand>
        <name>FAD</name>
        <dbReference type="ChEBI" id="CHEBI:57692"/>
    </ligand>
</feature>
<dbReference type="NCBIfam" id="TIGR01350">
    <property type="entry name" value="lipoamide_DH"/>
    <property type="match status" value="1"/>
</dbReference>
<comment type="caution">
    <text evidence="17">The sequence shown here is derived from an EMBL/GenBank/DDBJ whole genome shotgun (WGS) entry which is preliminary data.</text>
</comment>
<comment type="similarity">
    <text evidence="1 14">Belongs to the class-I pyridine nucleotide-disulfide oxidoreductase family.</text>
</comment>
<dbReference type="EC" id="1.8.1.4" evidence="2 14"/>
<dbReference type="Gene3D" id="3.30.390.30">
    <property type="match status" value="1"/>
</dbReference>
<sequence length="477" mass="50995">MVVGEFTQKRQLIIAGGGPGGYNAAIRAAQLGMEVTIIEKEKLGGVCLNTGCIPSKTLTHAAAAFASLSHLNEMGIQTGEAGFELQTFKEYQQKTVSALQKGIEALCKANKIEVITGTATFMSGNRIGVDSGHHYEMYEYEKAIIAVGASPVLPHGIVPVEGKIISADELPRLQELPEHLVISGSDYIALETAMAYRNLGSEVSVICEDDTFGLDESIFKELHRVLKKSKIKLFKNSTLLEAYSSETNVAITIQSDQEKITLDASHLMVSGESRPNTKDLGLEFLNISTDKQGFIMVNEFGETNVDGIYAAGDCTIGRRLASKAIKQGKVAAEHISGMNTSFNLALVPLIIQTVPPIASVGLTEGEARQQGYEVKTGQFAMGGNGFASIAGQKDGLTKMVIDEKTDLLLGVHMMGAGAAELIQAGTTALEMVARDEDIAYPVYAHPSLSEAWLEAVEHAAGKAIHIPPARKKATSRS</sequence>
<keyword evidence="5 12" id="KW-0274">FAD</keyword>
<keyword evidence="7 12" id="KW-0520">NAD</keyword>
<evidence type="ECO:0000256" key="10">
    <source>
        <dbReference type="ARBA" id="ARBA00049187"/>
    </source>
</evidence>
<feature type="binding site" evidence="12">
    <location>
        <position position="313"/>
    </location>
    <ligand>
        <name>FAD</name>
        <dbReference type="ChEBI" id="CHEBI:57692"/>
    </ligand>
</feature>
<dbReference type="InterPro" id="IPR004099">
    <property type="entry name" value="Pyr_nucl-diS_OxRdtase_dimer"/>
</dbReference>
<reference evidence="17" key="1">
    <citation type="submission" date="2021-09" db="EMBL/GenBank/DDBJ databases">
        <title>Genome analysis of Fictibacillus sp. KIGAM418 isolated from marine sediment.</title>
        <authorList>
            <person name="Seo M.-J."/>
            <person name="Cho E.-S."/>
            <person name="Hwang C.Y."/>
        </authorList>
    </citation>
    <scope>NUCLEOTIDE SEQUENCE</scope>
    <source>
        <strain evidence="17">KIGAM418</strain>
    </source>
</reference>
<evidence type="ECO:0000256" key="8">
    <source>
        <dbReference type="ARBA" id="ARBA00023157"/>
    </source>
</evidence>
<dbReference type="PANTHER" id="PTHR22912">
    <property type="entry name" value="DISULFIDE OXIDOREDUCTASE"/>
    <property type="match status" value="1"/>
</dbReference>
<dbReference type="AlphaFoldDB" id="A0A9X1XBG0"/>
<dbReference type="InterPro" id="IPR012999">
    <property type="entry name" value="Pyr_OxRdtase_I_AS"/>
</dbReference>
<dbReference type="PRINTS" id="PR00411">
    <property type="entry name" value="PNDRDTASEI"/>
</dbReference>
<dbReference type="InterPro" id="IPR016156">
    <property type="entry name" value="FAD/NAD-linked_Rdtase_dimer_sf"/>
</dbReference>
<comment type="cofactor">
    <cofactor evidence="12 14">
        <name>FAD</name>
        <dbReference type="ChEBI" id="CHEBI:57692"/>
    </cofactor>
    <text evidence="12 14">Binds 1 FAD per subunit.</text>
</comment>
<dbReference type="Gene3D" id="3.50.50.60">
    <property type="entry name" value="FAD/NAD(P)-binding domain"/>
    <property type="match status" value="2"/>
</dbReference>
<dbReference type="PROSITE" id="PS00076">
    <property type="entry name" value="PYRIDINE_REDOX_1"/>
    <property type="match status" value="1"/>
</dbReference>
<comment type="catalytic activity">
    <reaction evidence="10 14">
        <text>N(6)-[(R)-dihydrolipoyl]-L-lysyl-[protein] + NAD(+) = N(6)-[(R)-lipoyl]-L-lysyl-[protein] + NADH + H(+)</text>
        <dbReference type="Rhea" id="RHEA:15045"/>
        <dbReference type="Rhea" id="RHEA-COMP:10474"/>
        <dbReference type="Rhea" id="RHEA-COMP:10475"/>
        <dbReference type="ChEBI" id="CHEBI:15378"/>
        <dbReference type="ChEBI" id="CHEBI:57540"/>
        <dbReference type="ChEBI" id="CHEBI:57945"/>
        <dbReference type="ChEBI" id="CHEBI:83099"/>
        <dbReference type="ChEBI" id="CHEBI:83100"/>
        <dbReference type="EC" id="1.8.1.4"/>
    </reaction>
</comment>
<keyword evidence="12" id="KW-0547">Nucleotide-binding</keyword>
<dbReference type="RefSeq" id="WP_248251669.1">
    <property type="nucleotide sequence ID" value="NZ_JAIWJX010000002.1"/>
</dbReference>
<evidence type="ECO:0000256" key="2">
    <source>
        <dbReference type="ARBA" id="ARBA00012608"/>
    </source>
</evidence>
<feature type="domain" description="Pyridine nucleotide-disulphide oxidoreductase dimerisation" evidence="15">
    <location>
        <begin position="347"/>
        <end position="455"/>
    </location>
</feature>
<keyword evidence="6 14" id="KW-0560">Oxidoreductase</keyword>
<evidence type="ECO:0000256" key="12">
    <source>
        <dbReference type="PIRSR" id="PIRSR000350-3"/>
    </source>
</evidence>
<evidence type="ECO:0000256" key="13">
    <source>
        <dbReference type="PIRSR" id="PIRSR000350-4"/>
    </source>
</evidence>
<keyword evidence="18" id="KW-1185">Reference proteome</keyword>
<evidence type="ECO:0000256" key="7">
    <source>
        <dbReference type="ARBA" id="ARBA00023027"/>
    </source>
</evidence>
<gene>
    <name evidence="17" type="primary">lpdA</name>
    <name evidence="17" type="ORF">LCY76_04845</name>
</gene>
<keyword evidence="9 14" id="KW-0676">Redox-active center</keyword>
<protein>
    <recommendedName>
        <fullName evidence="3 14">Dihydrolipoyl dehydrogenase</fullName>
        <ecNumber evidence="2 14">1.8.1.4</ecNumber>
    </recommendedName>
</protein>
<dbReference type="PRINTS" id="PR00368">
    <property type="entry name" value="FADPNR"/>
</dbReference>
<dbReference type="InterPro" id="IPR006258">
    <property type="entry name" value="Lipoamide_DH"/>
</dbReference>
<keyword evidence="4 14" id="KW-0285">Flavoprotein</keyword>
<organism evidence="17 18">
    <name type="scientific">Fictibacillus marinisediminis</name>
    <dbReference type="NCBI Taxonomy" id="2878389"/>
    <lineage>
        <taxon>Bacteria</taxon>
        <taxon>Bacillati</taxon>
        <taxon>Bacillota</taxon>
        <taxon>Bacilli</taxon>
        <taxon>Bacillales</taxon>
        <taxon>Fictibacillaceae</taxon>
        <taxon>Fictibacillus</taxon>
    </lineage>
</organism>
<dbReference type="PANTHER" id="PTHR22912:SF151">
    <property type="entry name" value="DIHYDROLIPOYL DEHYDROGENASE, MITOCHONDRIAL"/>
    <property type="match status" value="1"/>
</dbReference>
<dbReference type="SUPFAM" id="SSF51905">
    <property type="entry name" value="FAD/NAD(P)-binding domain"/>
    <property type="match status" value="1"/>
</dbReference>
<evidence type="ECO:0000259" key="15">
    <source>
        <dbReference type="Pfam" id="PF02852"/>
    </source>
</evidence>
<dbReference type="GO" id="GO:0050660">
    <property type="term" value="F:flavin adenine dinucleotide binding"/>
    <property type="evidence" value="ECO:0007669"/>
    <property type="project" value="InterPro"/>
</dbReference>